<dbReference type="PANTHER" id="PTHR46270">
    <property type="entry name" value="ARMADILLO-TYPE FOLD-RELATED"/>
    <property type="match status" value="1"/>
</dbReference>
<keyword evidence="3 6" id="KW-0808">Transferase</keyword>
<dbReference type="InterPro" id="IPR035897">
    <property type="entry name" value="Toll_tir_struct_dom_sf"/>
</dbReference>
<evidence type="ECO:0000256" key="5">
    <source>
        <dbReference type="ARBA" id="ARBA00047597"/>
    </source>
</evidence>
<dbReference type="AlphaFoldDB" id="A0A816XR55"/>
<dbReference type="GO" id="GO:0106274">
    <property type="term" value="F:NAD+-protein-arginine ADP-ribosyltransferase activity"/>
    <property type="evidence" value="ECO:0007669"/>
    <property type="project" value="UniProtKB-EC"/>
</dbReference>
<keyword evidence="2 6" id="KW-0328">Glycosyltransferase</keyword>
<name>A0A816XR55_9BILA</name>
<comment type="similarity">
    <text evidence="1 6">Belongs to the Arg-specific ADP-ribosyltransferase family.</text>
</comment>
<evidence type="ECO:0000256" key="2">
    <source>
        <dbReference type="ARBA" id="ARBA00022676"/>
    </source>
</evidence>
<keyword evidence="6" id="KW-0520">NAD</keyword>
<dbReference type="GO" id="GO:0007165">
    <property type="term" value="P:signal transduction"/>
    <property type="evidence" value="ECO:0007669"/>
    <property type="project" value="InterPro"/>
</dbReference>
<dbReference type="PROSITE" id="PS51996">
    <property type="entry name" value="TR_MART"/>
    <property type="match status" value="1"/>
</dbReference>
<evidence type="ECO:0000256" key="1">
    <source>
        <dbReference type="ARBA" id="ARBA00009558"/>
    </source>
</evidence>
<gene>
    <name evidence="8" type="ORF">XDN619_LOCUS28515</name>
</gene>
<organism evidence="8 9">
    <name type="scientific">Rotaria magnacalcarata</name>
    <dbReference type="NCBI Taxonomy" id="392030"/>
    <lineage>
        <taxon>Eukaryota</taxon>
        <taxon>Metazoa</taxon>
        <taxon>Spiralia</taxon>
        <taxon>Gnathifera</taxon>
        <taxon>Rotifera</taxon>
        <taxon>Eurotatoria</taxon>
        <taxon>Bdelloidea</taxon>
        <taxon>Philodinida</taxon>
        <taxon>Philodinidae</taxon>
        <taxon>Rotaria</taxon>
    </lineage>
</organism>
<dbReference type="Gene3D" id="3.90.176.10">
    <property type="entry name" value="Toxin ADP-ribosyltransferase, Chain A, domain 1"/>
    <property type="match status" value="1"/>
</dbReference>
<dbReference type="SUPFAM" id="SSF56399">
    <property type="entry name" value="ADP-ribosylation"/>
    <property type="match status" value="1"/>
</dbReference>
<dbReference type="Proteomes" id="UP000663887">
    <property type="component" value="Unassembled WGS sequence"/>
</dbReference>
<dbReference type="Pfam" id="PF13676">
    <property type="entry name" value="TIR_2"/>
    <property type="match status" value="1"/>
</dbReference>
<dbReference type="SUPFAM" id="SSF52200">
    <property type="entry name" value="Toll/Interleukin receptor TIR domain"/>
    <property type="match status" value="1"/>
</dbReference>
<evidence type="ECO:0000259" key="7">
    <source>
        <dbReference type="Pfam" id="PF13676"/>
    </source>
</evidence>
<evidence type="ECO:0000256" key="6">
    <source>
        <dbReference type="RuleBase" id="RU361228"/>
    </source>
</evidence>
<reference evidence="8" key="1">
    <citation type="submission" date="2021-02" db="EMBL/GenBank/DDBJ databases">
        <authorList>
            <person name="Nowell W R."/>
        </authorList>
    </citation>
    <scope>NUCLEOTIDE SEQUENCE</scope>
</reference>
<protein>
    <recommendedName>
        <fullName evidence="6">NAD(P)(+)--arginine ADP-ribosyltransferase</fullName>
        <ecNumber evidence="6">2.4.2.31</ecNumber>
    </recommendedName>
    <alternativeName>
        <fullName evidence="6">Mono(ADP-ribosyl)transferase</fullName>
    </alternativeName>
</protein>
<comment type="caution">
    <text evidence="8">The sequence shown here is derived from an EMBL/GenBank/DDBJ whole genome shotgun (WGS) entry which is preliminary data.</text>
</comment>
<proteinExistence type="inferred from homology"/>
<evidence type="ECO:0000256" key="3">
    <source>
        <dbReference type="ARBA" id="ARBA00022679"/>
    </source>
</evidence>
<dbReference type="EMBL" id="CAJNRG010013609">
    <property type="protein sequence ID" value="CAF2150189.1"/>
    <property type="molecule type" value="Genomic_DNA"/>
</dbReference>
<evidence type="ECO:0000313" key="8">
    <source>
        <dbReference type="EMBL" id="CAF2150189.1"/>
    </source>
</evidence>
<dbReference type="Gene3D" id="3.40.50.10140">
    <property type="entry name" value="Toll/interleukin-1 receptor homology (TIR) domain"/>
    <property type="match status" value="1"/>
</dbReference>
<dbReference type="GO" id="GO:0016779">
    <property type="term" value="F:nucleotidyltransferase activity"/>
    <property type="evidence" value="ECO:0007669"/>
    <property type="project" value="UniProtKB-KW"/>
</dbReference>
<keyword evidence="6" id="KW-0521">NADP</keyword>
<evidence type="ECO:0000256" key="4">
    <source>
        <dbReference type="ARBA" id="ARBA00022695"/>
    </source>
</evidence>
<dbReference type="InterPro" id="IPR000768">
    <property type="entry name" value="ART"/>
</dbReference>
<dbReference type="EC" id="2.4.2.31" evidence="6"/>
<dbReference type="InterPro" id="IPR000157">
    <property type="entry name" value="TIR_dom"/>
</dbReference>
<accession>A0A816XR55</accession>
<dbReference type="Pfam" id="PF01129">
    <property type="entry name" value="ART"/>
    <property type="match status" value="1"/>
</dbReference>
<keyword evidence="4" id="KW-0548">Nucleotidyltransferase</keyword>
<feature type="domain" description="TIR" evidence="7">
    <location>
        <begin position="227"/>
        <end position="339"/>
    </location>
</feature>
<comment type="catalytic activity">
    <reaction evidence="5 6">
        <text>L-arginyl-[protein] + NAD(+) = N(omega)-(ADP-D-ribosyl)-L-arginyl-[protein] + nicotinamide + H(+)</text>
        <dbReference type="Rhea" id="RHEA:19149"/>
        <dbReference type="Rhea" id="RHEA-COMP:10532"/>
        <dbReference type="Rhea" id="RHEA-COMP:15087"/>
        <dbReference type="ChEBI" id="CHEBI:15378"/>
        <dbReference type="ChEBI" id="CHEBI:17154"/>
        <dbReference type="ChEBI" id="CHEBI:29965"/>
        <dbReference type="ChEBI" id="CHEBI:57540"/>
        <dbReference type="ChEBI" id="CHEBI:142554"/>
        <dbReference type="EC" id="2.4.2.31"/>
    </reaction>
</comment>
<dbReference type="PANTHER" id="PTHR46270:SF2">
    <property type="entry name" value="TIR DOMAIN-CONTAINING PROTEIN"/>
    <property type="match status" value="1"/>
</dbReference>
<sequence>MSCTRSYRFVESYLPESHPVYYNPISGYRDWPLVSLEEAVKDLASFVPGVESYAAYAKEHCIQNTPLSRNESAAIYLYTKEKLFFENLNKAFRLEYGAALQAWFPFLKLFMTALQKLPLCRTTLWRGVADITNSNFEEGDVHTWWSVNSCTSYLNVAGKFSDHRGTLFCIDAIYGRDITQYSAFHDEEEIVLMPGTLLRVMGAQSDTNGLSIIHLEECPKISQGKHVMLSYTSINQDIVSKIADILKDENIPVWFDSNGDAKNDMYDSLAEGVENAAAVCCFLTSDYEQSLSCQRELQYAQKRQKPIIPCMLTSATTWKPSDWLEEITRGLVFVDFHDVPESNIDNKVMELIDRIEDRIAKKQNQRMQSIEEPTL</sequence>
<evidence type="ECO:0000313" key="9">
    <source>
        <dbReference type="Proteomes" id="UP000663887"/>
    </source>
</evidence>